<evidence type="ECO:0000313" key="2">
    <source>
        <dbReference type="Proteomes" id="UP001558652"/>
    </source>
</evidence>
<protein>
    <submittedName>
        <fullName evidence="1">Uncharacterized protein</fullName>
    </submittedName>
</protein>
<sequence>MAINGNRFGSSYSEQETRYHTLSFEGHIHLIDGRLKPKVSSALLVGAEMLNAARGLPSVLLQGMPWVAGVWVLHEICPPGMCRRWGIPLDIAEYEELRALWCGPVW</sequence>
<reference evidence="1 2" key="1">
    <citation type="submission" date="2024-07" db="EMBL/GenBank/DDBJ databases">
        <title>Chromosome-level genome assembly of the water stick insect Ranatra chinensis (Heteroptera: Nepidae).</title>
        <authorList>
            <person name="Liu X."/>
        </authorList>
    </citation>
    <scope>NUCLEOTIDE SEQUENCE [LARGE SCALE GENOMIC DNA]</scope>
    <source>
        <strain evidence="1">Cailab_2021Rc</strain>
        <tissue evidence="1">Muscle</tissue>
    </source>
</reference>
<name>A0ABD0YC14_9HEMI</name>
<organism evidence="1 2">
    <name type="scientific">Ranatra chinensis</name>
    <dbReference type="NCBI Taxonomy" id="642074"/>
    <lineage>
        <taxon>Eukaryota</taxon>
        <taxon>Metazoa</taxon>
        <taxon>Ecdysozoa</taxon>
        <taxon>Arthropoda</taxon>
        <taxon>Hexapoda</taxon>
        <taxon>Insecta</taxon>
        <taxon>Pterygota</taxon>
        <taxon>Neoptera</taxon>
        <taxon>Paraneoptera</taxon>
        <taxon>Hemiptera</taxon>
        <taxon>Heteroptera</taxon>
        <taxon>Panheteroptera</taxon>
        <taxon>Nepomorpha</taxon>
        <taxon>Nepidae</taxon>
        <taxon>Ranatrinae</taxon>
        <taxon>Ranatra</taxon>
    </lineage>
</organism>
<gene>
    <name evidence="1" type="ORF">AAG570_013389</name>
</gene>
<keyword evidence="2" id="KW-1185">Reference proteome</keyword>
<comment type="caution">
    <text evidence="1">The sequence shown here is derived from an EMBL/GenBank/DDBJ whole genome shotgun (WGS) entry which is preliminary data.</text>
</comment>
<dbReference type="EMBL" id="JBFDAA010000009">
    <property type="protein sequence ID" value="KAL1128855.1"/>
    <property type="molecule type" value="Genomic_DNA"/>
</dbReference>
<accession>A0ABD0YC14</accession>
<evidence type="ECO:0000313" key="1">
    <source>
        <dbReference type="EMBL" id="KAL1128855.1"/>
    </source>
</evidence>
<dbReference type="AlphaFoldDB" id="A0ABD0YC14"/>
<dbReference type="Proteomes" id="UP001558652">
    <property type="component" value="Unassembled WGS sequence"/>
</dbReference>
<proteinExistence type="predicted"/>